<sequence>MDKTNVVKTKYNTPWIANRADPYVYKAKDGFYYFTASVPEYDRIVLRRSKRLKDLACAEEAVIWKRHDSGIMSEHIWAPEIHYLDDKWYIYFAAGEKEDKWKIRPYVLECQGKDPMTGEWIEKGRMQSCDGDDLSFTSFSLDATVFEHRGKRYLVWAEKVQLKELVSNLYIAEMESPIKLKTKRVLLTTPEYDWEIVEFYVNEGPAILKKNNKIFLTYSASSTGACYCVGMLVADEDADLLDPGSWTKMKEPVLRTDESKAVYGPGHNSFTVSEDGKEIMVFHARQYSQIVGDPLYDPNRHAMFLEIKWNKDGMPEFEYMSNEA</sequence>
<evidence type="ECO:0000313" key="9">
    <source>
        <dbReference type="Proteomes" id="UP000483018"/>
    </source>
</evidence>
<reference evidence="8 9" key="1">
    <citation type="submission" date="2019-12" db="EMBL/GenBank/DDBJ databases">
        <title>Defluviitalea raffinosedens, isolated from a biogas fermenter, genome sequencing and characterization.</title>
        <authorList>
            <person name="Rettenmaier R."/>
            <person name="Schneider M."/>
            <person name="Neuhaus K."/>
            <person name="Liebl W."/>
            <person name="Zverlov V."/>
        </authorList>
    </citation>
    <scope>NUCLEOTIDE SEQUENCE [LARGE SCALE GENOMIC DNA]</scope>
    <source>
        <strain evidence="8 9">249c-K6</strain>
    </source>
</reference>
<dbReference type="InterPro" id="IPR023296">
    <property type="entry name" value="Glyco_hydro_beta-prop_sf"/>
</dbReference>
<dbReference type="EMBL" id="WSLF01000002">
    <property type="protein sequence ID" value="KAE9636039.1"/>
    <property type="molecule type" value="Genomic_DNA"/>
</dbReference>
<dbReference type="Pfam" id="PF04616">
    <property type="entry name" value="Glyco_hydro_43"/>
    <property type="match status" value="1"/>
</dbReference>
<keyword evidence="9" id="KW-1185">Reference proteome</keyword>
<keyword evidence="2" id="KW-0732">Signal</keyword>
<comment type="caution">
    <text evidence="8">The sequence shown here is derived from an EMBL/GenBank/DDBJ whole genome shotgun (WGS) entry which is preliminary data.</text>
</comment>
<dbReference type="GO" id="GO:0005975">
    <property type="term" value="P:carbohydrate metabolic process"/>
    <property type="evidence" value="ECO:0007669"/>
    <property type="project" value="InterPro"/>
</dbReference>
<dbReference type="GO" id="GO:0004553">
    <property type="term" value="F:hydrolase activity, hydrolyzing O-glycosyl compounds"/>
    <property type="evidence" value="ECO:0007669"/>
    <property type="project" value="InterPro"/>
</dbReference>
<evidence type="ECO:0000256" key="6">
    <source>
        <dbReference type="PIRSR" id="PIRSR606710-2"/>
    </source>
</evidence>
<evidence type="ECO:0000256" key="7">
    <source>
        <dbReference type="RuleBase" id="RU361187"/>
    </source>
</evidence>
<feature type="active site" description="Proton acceptor" evidence="5">
    <location>
        <position position="21"/>
    </location>
</feature>
<dbReference type="PANTHER" id="PTHR43817">
    <property type="entry name" value="GLYCOSYL HYDROLASE"/>
    <property type="match status" value="1"/>
</dbReference>
<organism evidence="8 9">
    <name type="scientific">Defluviitalea raffinosedens</name>
    <dbReference type="NCBI Taxonomy" id="1450156"/>
    <lineage>
        <taxon>Bacteria</taxon>
        <taxon>Bacillati</taxon>
        <taxon>Bacillota</taxon>
        <taxon>Clostridia</taxon>
        <taxon>Lachnospirales</taxon>
        <taxon>Defluviitaleaceae</taxon>
        <taxon>Defluviitalea</taxon>
    </lineage>
</organism>
<evidence type="ECO:0000256" key="5">
    <source>
        <dbReference type="PIRSR" id="PIRSR606710-1"/>
    </source>
</evidence>
<accession>A0A7C8LLK6</accession>
<keyword evidence="4 7" id="KW-0326">Glycosidase</keyword>
<dbReference type="InterPro" id="IPR016828">
    <property type="entry name" value="Alpha-L-arabinofuranosidase"/>
</dbReference>
<evidence type="ECO:0000313" key="8">
    <source>
        <dbReference type="EMBL" id="KAE9636039.1"/>
    </source>
</evidence>
<dbReference type="PIRSF" id="PIRSF025414">
    <property type="entry name" value="Alpha-L-arabinofuranosidase"/>
    <property type="match status" value="1"/>
</dbReference>
<evidence type="ECO:0000256" key="4">
    <source>
        <dbReference type="ARBA" id="ARBA00023295"/>
    </source>
</evidence>
<evidence type="ECO:0000256" key="1">
    <source>
        <dbReference type="ARBA" id="ARBA00009865"/>
    </source>
</evidence>
<proteinExistence type="inferred from homology"/>
<feature type="site" description="Important for catalytic activity, responsible for pKa modulation of the active site Glu and correct orientation of both the proton donor and substrate" evidence="6">
    <location>
        <position position="142"/>
    </location>
</feature>
<dbReference type="SUPFAM" id="SSF75005">
    <property type="entry name" value="Arabinanase/levansucrase/invertase"/>
    <property type="match status" value="1"/>
</dbReference>
<comment type="similarity">
    <text evidence="1 7">Belongs to the glycosyl hydrolase 43 family.</text>
</comment>
<dbReference type="Gene3D" id="2.115.10.20">
    <property type="entry name" value="Glycosyl hydrolase domain, family 43"/>
    <property type="match status" value="1"/>
</dbReference>
<keyword evidence="3 7" id="KW-0378">Hydrolase</keyword>
<protein>
    <submittedName>
        <fullName evidence="8">Family 43 glycosylhydrolase</fullName>
    </submittedName>
</protein>
<dbReference type="InterPro" id="IPR006710">
    <property type="entry name" value="Glyco_hydro_43"/>
</dbReference>
<dbReference type="RefSeq" id="WP_158739293.1">
    <property type="nucleotide sequence ID" value="NZ_JAFBEP010000003.1"/>
</dbReference>
<gene>
    <name evidence="8" type="ORF">GND95_02620</name>
</gene>
<dbReference type="CDD" id="cd18817">
    <property type="entry name" value="GH43f_LbAraf43-like"/>
    <property type="match status" value="1"/>
</dbReference>
<name>A0A7C8LLK6_9FIRM</name>
<dbReference type="OrthoDB" id="273314at2"/>
<feature type="active site" description="Proton donor" evidence="5">
    <location>
        <position position="203"/>
    </location>
</feature>
<evidence type="ECO:0000256" key="2">
    <source>
        <dbReference type="ARBA" id="ARBA00022729"/>
    </source>
</evidence>
<dbReference type="PANTHER" id="PTHR43817:SF1">
    <property type="entry name" value="HYDROLASE, FAMILY 43, PUTATIVE (AFU_ORTHOLOGUE AFUA_3G01660)-RELATED"/>
    <property type="match status" value="1"/>
</dbReference>
<dbReference type="AlphaFoldDB" id="A0A7C8LLK6"/>
<dbReference type="Proteomes" id="UP000483018">
    <property type="component" value="Unassembled WGS sequence"/>
</dbReference>
<evidence type="ECO:0000256" key="3">
    <source>
        <dbReference type="ARBA" id="ARBA00022801"/>
    </source>
</evidence>